<evidence type="ECO:0000256" key="2">
    <source>
        <dbReference type="PROSITE-ProRule" id="PRU00626"/>
    </source>
</evidence>
<sequence>MALTKKQIKQLRALANTLSPLLYVGKNDISDAAVKQADETMQSHELMKCAVQDGSGLSAKEAATELAEHLGAEVVQVIGNRFVLFRVSNREDIDHIMLVRE</sequence>
<dbReference type="EMBL" id="LRQA01000029">
    <property type="protein sequence ID" value="KXA18525.1"/>
    <property type="molecule type" value="Genomic_DNA"/>
</dbReference>
<dbReference type="SMART" id="SM01103">
    <property type="entry name" value="CRS1_YhbY"/>
    <property type="match status" value="1"/>
</dbReference>
<dbReference type="PROSITE" id="PS51295">
    <property type="entry name" value="CRM"/>
    <property type="match status" value="1"/>
</dbReference>
<dbReference type="PATRIC" id="fig|2702.99.peg.451"/>
<dbReference type="InterPro" id="IPR035920">
    <property type="entry name" value="YhbY-like_sf"/>
</dbReference>
<reference evidence="4 5" key="1">
    <citation type="submission" date="2016-01" db="EMBL/GenBank/DDBJ databases">
        <authorList>
            <person name="Oliw E.H."/>
        </authorList>
    </citation>
    <scope>NUCLEOTIDE SEQUENCE [LARGE SCALE GENOMIC DNA]</scope>
    <source>
        <strain evidence="4 5">GED7760B</strain>
    </source>
</reference>
<dbReference type="RefSeq" id="WP_060786713.1">
    <property type="nucleotide sequence ID" value="NZ_JBLLPD010000002.1"/>
</dbReference>
<proteinExistence type="predicted"/>
<organism evidence="4 5">
    <name type="scientific">Gardnerella vaginalis</name>
    <dbReference type="NCBI Taxonomy" id="2702"/>
    <lineage>
        <taxon>Bacteria</taxon>
        <taxon>Bacillati</taxon>
        <taxon>Actinomycetota</taxon>
        <taxon>Actinomycetes</taxon>
        <taxon>Bifidobacteriales</taxon>
        <taxon>Bifidobacteriaceae</taxon>
        <taxon>Gardnerella</taxon>
    </lineage>
</organism>
<feature type="domain" description="CRM" evidence="3">
    <location>
        <begin position="1"/>
        <end position="97"/>
    </location>
</feature>
<evidence type="ECO:0000313" key="5">
    <source>
        <dbReference type="Proteomes" id="UP000070558"/>
    </source>
</evidence>
<dbReference type="OrthoDB" id="9797519at2"/>
<dbReference type="AlphaFoldDB" id="A0A133NQG3"/>
<dbReference type="GO" id="GO:0003723">
    <property type="term" value="F:RNA binding"/>
    <property type="evidence" value="ECO:0007669"/>
    <property type="project" value="UniProtKB-UniRule"/>
</dbReference>
<dbReference type="InterPro" id="IPR051925">
    <property type="entry name" value="RNA-binding_domain"/>
</dbReference>
<keyword evidence="1 2" id="KW-0694">RNA-binding</keyword>
<gene>
    <name evidence="4" type="ORF">HMPREF3216_00456</name>
</gene>
<dbReference type="InterPro" id="IPR001890">
    <property type="entry name" value="RNA-binding_CRM"/>
</dbReference>
<evidence type="ECO:0000259" key="3">
    <source>
        <dbReference type="PROSITE" id="PS51295"/>
    </source>
</evidence>
<dbReference type="Proteomes" id="UP000070558">
    <property type="component" value="Unassembled WGS sequence"/>
</dbReference>
<dbReference type="Gene3D" id="3.30.110.60">
    <property type="entry name" value="YhbY-like"/>
    <property type="match status" value="1"/>
</dbReference>
<evidence type="ECO:0000313" key="4">
    <source>
        <dbReference type="EMBL" id="KXA18525.1"/>
    </source>
</evidence>
<name>A0A133NQG3_GARVA</name>
<protein>
    <submittedName>
        <fullName evidence="4">RNA-binding protein, YhbY family</fullName>
    </submittedName>
</protein>
<dbReference type="SUPFAM" id="SSF75471">
    <property type="entry name" value="YhbY-like"/>
    <property type="match status" value="1"/>
</dbReference>
<dbReference type="PANTHER" id="PTHR40065:SF3">
    <property type="entry name" value="RNA-BINDING PROTEIN YHBY"/>
    <property type="match status" value="1"/>
</dbReference>
<dbReference type="Pfam" id="PF01985">
    <property type="entry name" value="CRS1_YhbY"/>
    <property type="match status" value="1"/>
</dbReference>
<comment type="caution">
    <text evidence="4">The sequence shown here is derived from an EMBL/GenBank/DDBJ whole genome shotgun (WGS) entry which is preliminary data.</text>
</comment>
<accession>A0A133NQG3</accession>
<dbReference type="PANTHER" id="PTHR40065">
    <property type="entry name" value="RNA-BINDING PROTEIN YHBY"/>
    <property type="match status" value="1"/>
</dbReference>
<evidence type="ECO:0000256" key="1">
    <source>
        <dbReference type="ARBA" id="ARBA00022884"/>
    </source>
</evidence>